<reference evidence="3 4" key="1">
    <citation type="submission" date="2019-09" db="EMBL/GenBank/DDBJ databases">
        <authorList>
            <person name="Depoorter E."/>
        </authorList>
    </citation>
    <scope>NUCLEOTIDE SEQUENCE [LARGE SCALE GENOMIC DNA]</scope>
    <source>
        <strain evidence="3 4">R-17378</strain>
    </source>
</reference>
<feature type="chain" id="PRO_5047351665" evidence="2">
    <location>
        <begin position="24"/>
        <end position="100"/>
    </location>
</feature>
<dbReference type="Pfam" id="PF13663">
    <property type="entry name" value="DUF4148"/>
    <property type="match status" value="1"/>
</dbReference>
<dbReference type="EMBL" id="CABVQG010000035">
    <property type="protein sequence ID" value="VWD24661.1"/>
    <property type="molecule type" value="Genomic_DNA"/>
</dbReference>
<evidence type="ECO:0000313" key="4">
    <source>
        <dbReference type="Proteomes" id="UP000494120"/>
    </source>
</evidence>
<evidence type="ECO:0000256" key="1">
    <source>
        <dbReference type="SAM" id="MobiDB-lite"/>
    </source>
</evidence>
<name>A0ABY6Y7V0_9BURK</name>
<dbReference type="InterPro" id="IPR025421">
    <property type="entry name" value="DUF4148"/>
</dbReference>
<keyword evidence="2" id="KW-0732">Signal</keyword>
<gene>
    <name evidence="3" type="ORF">BLA17378_06868</name>
</gene>
<feature type="region of interest" description="Disordered" evidence="1">
    <location>
        <begin position="72"/>
        <end position="100"/>
    </location>
</feature>
<feature type="signal peptide" evidence="2">
    <location>
        <begin position="1"/>
        <end position="23"/>
    </location>
</feature>
<feature type="compositionally biased region" description="Polar residues" evidence="1">
    <location>
        <begin position="90"/>
        <end position="100"/>
    </location>
</feature>
<keyword evidence="4" id="KW-1185">Reference proteome</keyword>
<feature type="compositionally biased region" description="Low complexity" evidence="1">
    <location>
        <begin position="72"/>
        <end position="82"/>
    </location>
</feature>
<sequence>MMKTALSLLALAAAIAAPAVSFAQTANGPVTRAEVVAQLRQVEQAGYKPLKGQYPEDIQAAEARIAQSSGIGAEAGGSAASGRPALPATATVSGQPSRGR</sequence>
<comment type="caution">
    <text evidence="3">The sequence shown here is derived from an EMBL/GenBank/DDBJ whole genome shotgun (WGS) entry which is preliminary data.</text>
</comment>
<evidence type="ECO:0000256" key="2">
    <source>
        <dbReference type="SAM" id="SignalP"/>
    </source>
</evidence>
<accession>A0ABY6Y7V0</accession>
<evidence type="ECO:0000313" key="3">
    <source>
        <dbReference type="EMBL" id="VWD24661.1"/>
    </source>
</evidence>
<organism evidence="3 4">
    <name type="scientific">Burkholderia aenigmatica</name>
    <dbReference type="NCBI Taxonomy" id="2015348"/>
    <lineage>
        <taxon>Bacteria</taxon>
        <taxon>Pseudomonadati</taxon>
        <taxon>Pseudomonadota</taxon>
        <taxon>Betaproteobacteria</taxon>
        <taxon>Burkholderiales</taxon>
        <taxon>Burkholderiaceae</taxon>
        <taxon>Burkholderia</taxon>
        <taxon>Burkholderia cepacia complex</taxon>
    </lineage>
</organism>
<dbReference type="Proteomes" id="UP000494120">
    <property type="component" value="Unassembled WGS sequence"/>
</dbReference>
<proteinExistence type="predicted"/>
<protein>
    <submittedName>
        <fullName evidence="3">Purine nucleoside phosphorylase</fullName>
    </submittedName>
</protein>